<dbReference type="STRING" id="305900.GV64_10235"/>
<comment type="caution">
    <text evidence="2">The sequence shown here is derived from an EMBL/GenBank/DDBJ whole genome shotgun (WGS) entry which is preliminary data.</text>
</comment>
<proteinExistence type="predicted"/>
<protein>
    <submittedName>
        <fullName evidence="2">Uncharacterized protein</fullName>
    </submittedName>
</protein>
<reference evidence="2 3" key="1">
    <citation type="submission" date="2014-06" db="EMBL/GenBank/DDBJ databases">
        <title>Whole Genome Sequences of Three Symbiotic Endozoicomonas Bacteria.</title>
        <authorList>
            <person name="Neave M.J."/>
            <person name="Apprill A."/>
            <person name="Voolstra C.R."/>
        </authorList>
    </citation>
    <scope>NUCLEOTIDE SEQUENCE [LARGE SCALE GENOMIC DNA]</scope>
    <source>
        <strain evidence="2 3">DSM 22380</strain>
    </source>
</reference>
<organism evidence="2 3">
    <name type="scientific">Endozoicomonas elysicola</name>
    <dbReference type="NCBI Taxonomy" id="305900"/>
    <lineage>
        <taxon>Bacteria</taxon>
        <taxon>Pseudomonadati</taxon>
        <taxon>Pseudomonadota</taxon>
        <taxon>Gammaproteobacteria</taxon>
        <taxon>Oceanospirillales</taxon>
        <taxon>Endozoicomonadaceae</taxon>
        <taxon>Endozoicomonas</taxon>
    </lineage>
</organism>
<evidence type="ECO:0000313" key="2">
    <source>
        <dbReference type="EMBL" id="KEI71073.1"/>
    </source>
</evidence>
<keyword evidence="1" id="KW-0732">Signal</keyword>
<name>A0A081KA97_9GAMM</name>
<feature type="chain" id="PRO_5001758719" evidence="1">
    <location>
        <begin position="24"/>
        <end position="248"/>
    </location>
</feature>
<feature type="signal peptide" evidence="1">
    <location>
        <begin position="1"/>
        <end position="23"/>
    </location>
</feature>
<evidence type="ECO:0000256" key="1">
    <source>
        <dbReference type="SAM" id="SignalP"/>
    </source>
</evidence>
<evidence type="ECO:0000313" key="3">
    <source>
        <dbReference type="Proteomes" id="UP000027997"/>
    </source>
</evidence>
<keyword evidence="3" id="KW-1185">Reference proteome</keyword>
<accession>A0A081KA97</accession>
<gene>
    <name evidence="2" type="ORF">GV64_10235</name>
</gene>
<sequence>MSLMHKIYSTLFLLSAITFNVHADSLPNHMKDASELTSSIVKAARPNVLLCVLPSTSGADTGDVIGKVTPGNEPGSFVCEYTQLINGVAMGPYVTTDFQWLNATYEQLASWLTSLAHIEKSDKGHYYVLRCSEHHPDHPPAICAQSTSGKGFEFGYETVSGNGHKSCGEFVGAVYTSPFFDVALAGWNECTGKTFSPDCHQCNGDGCGAFHCSAFTTWDQCPKGSHVCGYQTCVGNLCSQKRICEWDK</sequence>
<dbReference type="EMBL" id="JOJP01000001">
    <property type="protein sequence ID" value="KEI71073.1"/>
    <property type="molecule type" value="Genomic_DNA"/>
</dbReference>
<dbReference type="AlphaFoldDB" id="A0A081KA97"/>
<dbReference type="Proteomes" id="UP000027997">
    <property type="component" value="Unassembled WGS sequence"/>
</dbReference>